<dbReference type="AlphaFoldDB" id="A0A840QFP2"/>
<keyword evidence="3" id="KW-1185">Reference proteome</keyword>
<evidence type="ECO:0000313" key="3">
    <source>
        <dbReference type="Proteomes" id="UP000584374"/>
    </source>
</evidence>
<accession>A0A840QFP2</accession>
<evidence type="ECO:0000259" key="1">
    <source>
        <dbReference type="Pfam" id="PF00561"/>
    </source>
</evidence>
<dbReference type="InterPro" id="IPR029058">
    <property type="entry name" value="AB_hydrolase_fold"/>
</dbReference>
<dbReference type="EMBL" id="JACHIW010000002">
    <property type="protein sequence ID" value="MBB5158750.1"/>
    <property type="molecule type" value="Genomic_DNA"/>
</dbReference>
<dbReference type="InterPro" id="IPR000073">
    <property type="entry name" value="AB_hydrolase_1"/>
</dbReference>
<proteinExistence type="predicted"/>
<dbReference type="GO" id="GO:0003824">
    <property type="term" value="F:catalytic activity"/>
    <property type="evidence" value="ECO:0007669"/>
    <property type="project" value="UniProtKB-ARBA"/>
</dbReference>
<dbReference type="Gene3D" id="3.40.50.1820">
    <property type="entry name" value="alpha/beta hydrolase"/>
    <property type="match status" value="1"/>
</dbReference>
<dbReference type="PANTHER" id="PTHR43194:SF2">
    <property type="entry name" value="PEROXISOMAL MEMBRANE PROTEIN LPX1"/>
    <property type="match status" value="1"/>
</dbReference>
<dbReference type="SUPFAM" id="SSF53474">
    <property type="entry name" value="alpha/beta-Hydrolases"/>
    <property type="match status" value="1"/>
</dbReference>
<comment type="caution">
    <text evidence="2">The sequence shown here is derived from an EMBL/GenBank/DDBJ whole genome shotgun (WGS) entry which is preliminary data.</text>
</comment>
<evidence type="ECO:0000313" key="2">
    <source>
        <dbReference type="EMBL" id="MBB5158750.1"/>
    </source>
</evidence>
<organism evidence="2 3">
    <name type="scientific">Saccharopolyspora phatthalungensis</name>
    <dbReference type="NCBI Taxonomy" id="664693"/>
    <lineage>
        <taxon>Bacteria</taxon>
        <taxon>Bacillati</taxon>
        <taxon>Actinomycetota</taxon>
        <taxon>Actinomycetes</taxon>
        <taxon>Pseudonocardiales</taxon>
        <taxon>Pseudonocardiaceae</taxon>
        <taxon>Saccharopolyspora</taxon>
    </lineage>
</organism>
<dbReference type="Pfam" id="PF00561">
    <property type="entry name" value="Abhydrolase_1"/>
    <property type="match status" value="1"/>
</dbReference>
<dbReference type="PANTHER" id="PTHR43194">
    <property type="entry name" value="HYDROLASE ALPHA/BETA FOLD FAMILY"/>
    <property type="match status" value="1"/>
</dbReference>
<feature type="domain" description="AB hydrolase-1" evidence="1">
    <location>
        <begin position="27"/>
        <end position="122"/>
    </location>
</feature>
<dbReference type="RefSeq" id="WP_312864556.1">
    <property type="nucleotide sequence ID" value="NZ_JACHIW010000002.1"/>
</dbReference>
<reference evidence="2 3" key="1">
    <citation type="submission" date="2020-08" db="EMBL/GenBank/DDBJ databases">
        <title>Sequencing the genomes of 1000 actinobacteria strains.</title>
        <authorList>
            <person name="Klenk H.-P."/>
        </authorList>
    </citation>
    <scope>NUCLEOTIDE SEQUENCE [LARGE SCALE GENOMIC DNA]</scope>
    <source>
        <strain evidence="2 3">DSM 45584</strain>
    </source>
</reference>
<sequence>MLDLPVHYFPGRDGTRLAYRELGQGRPLVLLHGFFSLATQNWVRPGHAETIAARSHRVIMPDLRGHGDSAKPHEISSYPRDVLADDGFALVEHLGLDGYDLGGYSLGGRTVIRMLARGAMPERAIVAGQGMHEITGLGGGVGTFLRRVFGGLGTFAPGSPEWKAERWLRSVDGDPVALQHVLDTVVNTTPDAVARIQVPTLVVAGADDDRDGSTPALAAALPRGSHAVVPGDHTTATAAPELAAAIVAFLGSVL</sequence>
<gene>
    <name evidence="2" type="ORF">BJ970_006349</name>
</gene>
<dbReference type="Proteomes" id="UP000584374">
    <property type="component" value="Unassembled WGS sequence"/>
</dbReference>
<protein>
    <submittedName>
        <fullName evidence="2">Pimeloyl-ACP methyl ester carboxylesterase</fullName>
    </submittedName>
</protein>
<name>A0A840QFP2_9PSEU</name>
<dbReference type="InterPro" id="IPR050228">
    <property type="entry name" value="Carboxylesterase_BioH"/>
</dbReference>